<organism evidence="4 5">
    <name type="scientific">Asaia spathodeae</name>
    <dbReference type="NCBI Taxonomy" id="657016"/>
    <lineage>
        <taxon>Bacteria</taxon>
        <taxon>Pseudomonadati</taxon>
        <taxon>Pseudomonadota</taxon>
        <taxon>Alphaproteobacteria</taxon>
        <taxon>Acetobacterales</taxon>
        <taxon>Acetobacteraceae</taxon>
        <taxon>Asaia</taxon>
    </lineage>
</organism>
<comment type="caution">
    <text evidence="4">The sequence shown here is derived from an EMBL/GenBank/DDBJ whole genome shotgun (WGS) entry which is preliminary data.</text>
</comment>
<dbReference type="Pfam" id="PF16509">
    <property type="entry name" value="KORA"/>
    <property type="match status" value="1"/>
</dbReference>
<dbReference type="RefSeq" id="WP_267311340.1">
    <property type="nucleotide sequence ID" value="NZ_JABXXV010000011.1"/>
</dbReference>
<dbReference type="InterPro" id="IPR053721">
    <property type="entry name" value="Fimbrial_Adhesin_Reg"/>
</dbReference>
<name>A0ABX2P8A9_9PROT</name>
<accession>A0ABX2P8A9</accession>
<protein>
    <recommendedName>
        <fullName evidence="3">TrfB transcriptional repressor protein domain-containing protein</fullName>
    </recommendedName>
</protein>
<keyword evidence="5" id="KW-1185">Reference proteome</keyword>
<dbReference type="InterPro" id="IPR013324">
    <property type="entry name" value="RNA_pol_sigma_r3/r4-like"/>
</dbReference>
<dbReference type="EMBL" id="JABXXV010000011">
    <property type="protein sequence ID" value="NVN48190.1"/>
    <property type="molecule type" value="Genomic_DNA"/>
</dbReference>
<reference evidence="4 5" key="1">
    <citation type="submission" date="2020-06" db="EMBL/GenBank/DDBJ databases">
        <title>Synonyms of Asaia species.</title>
        <authorList>
            <person name="Sombolestani A."/>
        </authorList>
    </citation>
    <scope>NUCLEOTIDE SEQUENCE [LARGE SCALE GENOMIC DNA]</scope>
    <source>
        <strain evidence="4 5">LMG 27047</strain>
    </source>
</reference>
<evidence type="ECO:0000259" key="3">
    <source>
        <dbReference type="Pfam" id="PF16509"/>
    </source>
</evidence>
<evidence type="ECO:0000313" key="5">
    <source>
        <dbReference type="Proteomes" id="UP001516351"/>
    </source>
</evidence>
<sequence length="94" mass="10438">MTPKEFDSAVKFLSKLDSTSIEIGRLVLVQGQSQKEVAASFGLTKQRVSAIIRRLEQASASVPNGWVKVTVWLPPDAARKVEEIEKEEKNKISL</sequence>
<keyword evidence="1" id="KW-0805">Transcription regulation</keyword>
<dbReference type="InterPro" id="IPR032428">
    <property type="entry name" value="TrfB"/>
</dbReference>
<feature type="domain" description="TrfB transcriptional repressor protein" evidence="3">
    <location>
        <begin position="1"/>
        <end position="82"/>
    </location>
</feature>
<dbReference type="SUPFAM" id="SSF88659">
    <property type="entry name" value="Sigma3 and sigma4 domains of RNA polymerase sigma factors"/>
    <property type="match status" value="1"/>
</dbReference>
<dbReference type="Proteomes" id="UP001516351">
    <property type="component" value="Unassembled WGS sequence"/>
</dbReference>
<evidence type="ECO:0000256" key="1">
    <source>
        <dbReference type="ARBA" id="ARBA00023015"/>
    </source>
</evidence>
<dbReference type="Gene3D" id="1.10.10.2690">
    <property type="match status" value="1"/>
</dbReference>
<gene>
    <name evidence="4" type="ORF">HW542_15425</name>
</gene>
<keyword evidence="2" id="KW-0804">Transcription</keyword>
<evidence type="ECO:0000313" key="4">
    <source>
        <dbReference type="EMBL" id="NVN48190.1"/>
    </source>
</evidence>
<evidence type="ECO:0000256" key="2">
    <source>
        <dbReference type="ARBA" id="ARBA00023163"/>
    </source>
</evidence>
<proteinExistence type="predicted"/>